<dbReference type="STRING" id="52838.A0A4S8K160"/>
<dbReference type="PANTHER" id="PTHR46085:SF3">
    <property type="entry name" value="ARF GTPASE ACTIVATING PROTEIN"/>
    <property type="match status" value="1"/>
</dbReference>
<protein>
    <recommendedName>
        <fullName evidence="2">Arf-GAP domain-containing protein</fullName>
    </recommendedName>
</protein>
<evidence type="ECO:0000256" key="1">
    <source>
        <dbReference type="SAM" id="MobiDB-lite"/>
    </source>
</evidence>
<accession>A0A4S8K160</accession>
<name>A0A4S8K160_MUSBA</name>
<feature type="domain" description="Arf-GAP" evidence="2">
    <location>
        <begin position="69"/>
        <end position="134"/>
    </location>
</feature>
<dbReference type="InterPro" id="IPR037278">
    <property type="entry name" value="ARFGAP/RecO"/>
</dbReference>
<proteinExistence type="predicted"/>
<dbReference type="Pfam" id="PF01412">
    <property type="entry name" value="ArfGap"/>
    <property type="match status" value="1"/>
</dbReference>
<feature type="region of interest" description="Disordered" evidence="1">
    <location>
        <begin position="583"/>
        <end position="604"/>
    </location>
</feature>
<feature type="compositionally biased region" description="Polar residues" evidence="1">
    <location>
        <begin position="263"/>
        <end position="286"/>
    </location>
</feature>
<dbReference type="EMBL" id="PYDT01000002">
    <property type="protein sequence ID" value="THU68412.1"/>
    <property type="molecule type" value="Genomic_DNA"/>
</dbReference>
<dbReference type="InterPro" id="IPR001164">
    <property type="entry name" value="ArfGAP_dom"/>
</dbReference>
<dbReference type="Gene3D" id="1.10.220.150">
    <property type="entry name" value="Arf GTPase activating protein"/>
    <property type="match status" value="1"/>
</dbReference>
<reference evidence="3 4" key="1">
    <citation type="journal article" date="2019" name="Nat. Plants">
        <title>Genome sequencing of Musa balbisiana reveals subgenome evolution and function divergence in polyploid bananas.</title>
        <authorList>
            <person name="Yao X."/>
        </authorList>
    </citation>
    <scope>NUCLEOTIDE SEQUENCE [LARGE SCALE GENOMIC DNA]</scope>
    <source>
        <strain evidence="4">cv. DH-PKW</strain>
        <tissue evidence="3">Leaves</tissue>
    </source>
</reference>
<dbReference type="InterPro" id="IPR044820">
    <property type="entry name" value="AGD14-like"/>
</dbReference>
<dbReference type="SUPFAM" id="SSF57863">
    <property type="entry name" value="ArfGap/RecO-like zinc finger"/>
    <property type="match status" value="1"/>
</dbReference>
<dbReference type="PANTHER" id="PTHR46085">
    <property type="entry name" value="ARFGAP/RECO-RELATED"/>
    <property type="match status" value="1"/>
</dbReference>
<keyword evidence="4" id="KW-1185">Reference proteome</keyword>
<organism evidence="3 4">
    <name type="scientific">Musa balbisiana</name>
    <name type="common">Banana</name>
    <dbReference type="NCBI Taxonomy" id="52838"/>
    <lineage>
        <taxon>Eukaryota</taxon>
        <taxon>Viridiplantae</taxon>
        <taxon>Streptophyta</taxon>
        <taxon>Embryophyta</taxon>
        <taxon>Tracheophyta</taxon>
        <taxon>Spermatophyta</taxon>
        <taxon>Magnoliopsida</taxon>
        <taxon>Liliopsida</taxon>
        <taxon>Zingiberales</taxon>
        <taxon>Musaceae</taxon>
        <taxon>Musa</taxon>
    </lineage>
</organism>
<comment type="caution">
    <text evidence="3">The sequence shown here is derived from an EMBL/GenBank/DDBJ whole genome shotgun (WGS) entry which is preliminary data.</text>
</comment>
<dbReference type="InterPro" id="IPR038508">
    <property type="entry name" value="ArfGAP_dom_sf"/>
</dbReference>
<feature type="region of interest" description="Disordered" evidence="1">
    <location>
        <begin position="260"/>
        <end position="286"/>
    </location>
</feature>
<dbReference type="AlphaFoldDB" id="A0A4S8K160"/>
<dbReference type="GO" id="GO:0005096">
    <property type="term" value="F:GTPase activator activity"/>
    <property type="evidence" value="ECO:0007669"/>
    <property type="project" value="InterPro"/>
</dbReference>
<evidence type="ECO:0000313" key="4">
    <source>
        <dbReference type="Proteomes" id="UP000317650"/>
    </source>
</evidence>
<evidence type="ECO:0000259" key="2">
    <source>
        <dbReference type="Pfam" id="PF01412"/>
    </source>
</evidence>
<gene>
    <name evidence="3" type="ORF">C4D60_Mb08t03630</name>
</gene>
<sequence length="604" mass="66292">MARREKEDEKNEKIIRGLLKLPANRRCINCNSLDRILEVPHIVSVTISDHHNQKQYFSSMNDFFIREFTHRVKSISMAKFTSQEVSALQEGGNERAKEIYFKEWDPQHHSLPDNSNIDRLKEFIKNVYVDGRYTGERSFDRPQMVKGNTEDSYDKRKVDSLRDIGSPSFDDIDGRRYGEQLGSASLANDHKRSLGCFDIIDEKGRDNKPGYSCQDQKVVDQQFPDGPKIEERLPSHQPLSNSPKIKPVEVINIIPPAPIGQPKKSTGLQFPHSSAQGQRTASLTSRGSNVGISAELKLVNSGNLIDFDADPIVPVARALDQYVPQQTTSFPAESGGWASFDDSSALKVTQVASAVSTPDSLLSQLSVSQTASAANAPSISIARVGSSPNQSNAGHWPMMHQHQPFVFQGPSVNNQVSFVCNQLQLKSNLHGVSVLTSQPSQVVNKSLHETTAGVSTQPPATDAKPTGRKELPADLFTTVYPSASAPFLGYQTPQHLMGYGTHYPTAVFPNLASLHGALPYVDGHSTIWHSTSNLPMQQWLPPQQISMLAVHRPHMVQQGGSPVPRPPPRLPVMHQGTGGFSTQGAAYRSGTPNAFAPSSRNPFG</sequence>
<evidence type="ECO:0000313" key="3">
    <source>
        <dbReference type="EMBL" id="THU68412.1"/>
    </source>
</evidence>
<dbReference type="Proteomes" id="UP000317650">
    <property type="component" value="Chromosome 8"/>
</dbReference>